<dbReference type="PANTHER" id="PTHR33973">
    <property type="entry name" value="OS07G0153300 PROTEIN"/>
    <property type="match status" value="1"/>
</dbReference>
<dbReference type="EMBL" id="KN824289">
    <property type="protein sequence ID" value="KIM29341.1"/>
    <property type="molecule type" value="Genomic_DNA"/>
</dbReference>
<dbReference type="HOGENOM" id="CLU_016237_1_0_1"/>
<protein>
    <recommendedName>
        <fullName evidence="3">DUF1365-domain-containing protein</fullName>
    </recommendedName>
</protein>
<dbReference type="STRING" id="933852.A0A0C3BD15"/>
<accession>A0A0C3BD15</accession>
<name>A0A0C3BD15_SERVB</name>
<reference evidence="1 2" key="1">
    <citation type="submission" date="2014-04" db="EMBL/GenBank/DDBJ databases">
        <authorList>
            <consortium name="DOE Joint Genome Institute"/>
            <person name="Kuo A."/>
            <person name="Zuccaro A."/>
            <person name="Kohler A."/>
            <person name="Nagy L.G."/>
            <person name="Floudas D."/>
            <person name="Copeland A."/>
            <person name="Barry K.W."/>
            <person name="Cichocki N."/>
            <person name="Veneault-Fourrey C."/>
            <person name="LaButti K."/>
            <person name="Lindquist E.A."/>
            <person name="Lipzen A."/>
            <person name="Lundell T."/>
            <person name="Morin E."/>
            <person name="Murat C."/>
            <person name="Sun H."/>
            <person name="Tunlid A."/>
            <person name="Henrissat B."/>
            <person name="Grigoriev I.V."/>
            <person name="Hibbett D.S."/>
            <person name="Martin F."/>
            <person name="Nordberg H.P."/>
            <person name="Cantor M.N."/>
            <person name="Hua S.X."/>
        </authorList>
    </citation>
    <scope>NUCLEOTIDE SEQUENCE [LARGE SCALE GENOMIC DNA]</scope>
    <source>
        <strain evidence="1 2">MAFF 305830</strain>
    </source>
</reference>
<reference evidence="2" key="2">
    <citation type="submission" date="2015-01" db="EMBL/GenBank/DDBJ databases">
        <title>Evolutionary Origins and Diversification of the Mycorrhizal Mutualists.</title>
        <authorList>
            <consortium name="DOE Joint Genome Institute"/>
            <consortium name="Mycorrhizal Genomics Consortium"/>
            <person name="Kohler A."/>
            <person name="Kuo A."/>
            <person name="Nagy L.G."/>
            <person name="Floudas D."/>
            <person name="Copeland A."/>
            <person name="Barry K.W."/>
            <person name="Cichocki N."/>
            <person name="Veneault-Fourrey C."/>
            <person name="LaButti K."/>
            <person name="Lindquist E.A."/>
            <person name="Lipzen A."/>
            <person name="Lundell T."/>
            <person name="Morin E."/>
            <person name="Murat C."/>
            <person name="Riley R."/>
            <person name="Ohm R."/>
            <person name="Sun H."/>
            <person name="Tunlid A."/>
            <person name="Henrissat B."/>
            <person name="Grigoriev I.V."/>
            <person name="Hibbett D.S."/>
            <person name="Martin F."/>
        </authorList>
    </citation>
    <scope>NUCLEOTIDE SEQUENCE [LARGE SCALE GENOMIC DNA]</scope>
    <source>
        <strain evidence="2">MAFF 305830</strain>
    </source>
</reference>
<dbReference type="PANTHER" id="PTHR33973:SF4">
    <property type="entry name" value="OS07G0153300 PROTEIN"/>
    <property type="match status" value="1"/>
</dbReference>
<evidence type="ECO:0000313" key="1">
    <source>
        <dbReference type="EMBL" id="KIM29341.1"/>
    </source>
</evidence>
<dbReference type="Proteomes" id="UP000054097">
    <property type="component" value="Unassembled WGS sequence"/>
</dbReference>
<dbReference type="Pfam" id="PF07103">
    <property type="entry name" value="DUF1365"/>
    <property type="match status" value="1"/>
</dbReference>
<keyword evidence="2" id="KW-1185">Reference proteome</keyword>
<evidence type="ECO:0000313" key="2">
    <source>
        <dbReference type="Proteomes" id="UP000054097"/>
    </source>
</evidence>
<organism evidence="1 2">
    <name type="scientific">Serendipita vermifera MAFF 305830</name>
    <dbReference type="NCBI Taxonomy" id="933852"/>
    <lineage>
        <taxon>Eukaryota</taxon>
        <taxon>Fungi</taxon>
        <taxon>Dikarya</taxon>
        <taxon>Basidiomycota</taxon>
        <taxon>Agaricomycotina</taxon>
        <taxon>Agaricomycetes</taxon>
        <taxon>Sebacinales</taxon>
        <taxon>Serendipitaceae</taxon>
        <taxon>Serendipita</taxon>
    </lineage>
</organism>
<proteinExistence type="predicted"/>
<dbReference type="OrthoDB" id="3340520at2759"/>
<evidence type="ECO:0008006" key="3">
    <source>
        <dbReference type="Google" id="ProtNLM"/>
    </source>
</evidence>
<sequence>MDDLWLLTSPSYFGFEGINPLSTWFCYDKTRSLILVLLEVHNTFGERHVYVLKAGVGEDHTRPEGVDHQWTFPRQFHVSPFNDRSGYYVCAVSGSSHPQSVYPNTPLPTIRLDLLTSDRQSKLTAITRARTSEPLGVSSLLTTLIQHPFLLFLSLIRISYQAAKLHYTKRLDVYPRPEPISPDVSAEKSYEAVANPPQEGEAIGAGVGWQPEGWIHLRSKARVHEFLEARSKTMNLTITLIPSNPIDVRRTYNATDLTTRTLIIHYRSPLLFVLLFVLPSPTHTLLLGSKAERLFTVSDEELFLEVFEPQPRTRISGTQRFRKWCLPTTLPPGNLSSPPVNALDKDMMWDLEAILVIAGYYGMEWIERALYRIFRARFVSGEEPWNGWKRLDRRRVPEQSPGIGSMRSGP</sequence>
<dbReference type="AlphaFoldDB" id="A0A0C3BD15"/>
<gene>
    <name evidence="1" type="ORF">M408DRAFT_8355</name>
</gene>
<dbReference type="InterPro" id="IPR010775">
    <property type="entry name" value="DUF1365"/>
</dbReference>